<dbReference type="EMBL" id="LVLJ01000731">
    <property type="protein sequence ID" value="OAE32780.1"/>
    <property type="molecule type" value="Genomic_DNA"/>
</dbReference>
<keyword evidence="2" id="KW-1133">Transmembrane helix</keyword>
<feature type="transmembrane region" description="Helical" evidence="2">
    <location>
        <begin position="91"/>
        <end position="113"/>
    </location>
</feature>
<comment type="caution">
    <text evidence="3">The sequence shown here is derived from an EMBL/GenBank/DDBJ whole genome shotgun (WGS) entry which is preliminary data.</text>
</comment>
<dbReference type="AlphaFoldDB" id="A0A176WHR6"/>
<evidence type="ECO:0000313" key="3">
    <source>
        <dbReference type="EMBL" id="OAE32780.1"/>
    </source>
</evidence>
<proteinExistence type="predicted"/>
<evidence type="ECO:0000313" key="4">
    <source>
        <dbReference type="Proteomes" id="UP000077202"/>
    </source>
</evidence>
<protein>
    <recommendedName>
        <fullName evidence="5">Transmembrane protein</fullName>
    </recommendedName>
</protein>
<feature type="region of interest" description="Disordered" evidence="1">
    <location>
        <begin position="48"/>
        <end position="74"/>
    </location>
</feature>
<feature type="region of interest" description="Disordered" evidence="1">
    <location>
        <begin position="211"/>
        <end position="276"/>
    </location>
</feature>
<dbReference type="Proteomes" id="UP000077202">
    <property type="component" value="Unassembled WGS sequence"/>
</dbReference>
<keyword evidence="4" id="KW-1185">Reference proteome</keyword>
<accession>A0A176WHR6</accession>
<organism evidence="3 4">
    <name type="scientific">Marchantia polymorpha subsp. ruderalis</name>
    <dbReference type="NCBI Taxonomy" id="1480154"/>
    <lineage>
        <taxon>Eukaryota</taxon>
        <taxon>Viridiplantae</taxon>
        <taxon>Streptophyta</taxon>
        <taxon>Embryophyta</taxon>
        <taxon>Marchantiophyta</taxon>
        <taxon>Marchantiopsida</taxon>
        <taxon>Marchantiidae</taxon>
        <taxon>Marchantiales</taxon>
        <taxon>Marchantiaceae</taxon>
        <taxon>Marchantia</taxon>
    </lineage>
</organism>
<keyword evidence="2" id="KW-0472">Membrane</keyword>
<evidence type="ECO:0000256" key="1">
    <source>
        <dbReference type="SAM" id="MobiDB-lite"/>
    </source>
</evidence>
<evidence type="ECO:0008006" key="5">
    <source>
        <dbReference type="Google" id="ProtNLM"/>
    </source>
</evidence>
<reference evidence="3" key="1">
    <citation type="submission" date="2016-03" db="EMBL/GenBank/DDBJ databases">
        <title>Mechanisms controlling the formation of the plant cell surface in tip-growing cells are functionally conserved among land plants.</title>
        <authorList>
            <person name="Honkanen S."/>
            <person name="Jones V.A."/>
            <person name="Morieri G."/>
            <person name="Champion C."/>
            <person name="Hetherington A.J."/>
            <person name="Kelly S."/>
            <person name="Saint-Marcoux D."/>
            <person name="Proust H."/>
            <person name="Prescott H."/>
            <person name="Dolan L."/>
        </authorList>
    </citation>
    <scope>NUCLEOTIDE SEQUENCE [LARGE SCALE GENOMIC DNA]</scope>
    <source>
        <tissue evidence="3">Whole gametophyte</tissue>
    </source>
</reference>
<sequence>MKVKSGFLFPDVWPGDFGARSARNAPDSRSDDITTFAMSDLLPIGSCRERMTSSDSPSSPYVRHSREAQQDSNAGWTASLTKIADPKSRRWCAYSTGSIVIFLVFISSTLWMVGFHNKGPFLSNKSSSWNKGLPKSVSAVCNPDVCEDPRVESKDPSRLGGSWTPVVASRETIMAIGLTLPGSDPSNIKGDKPGSYPAPTIVPVWLIERDRKSSATGSEDSGPALERDPAEPANNVNSEVIDPSLDREALNGRISDAKQAPVSDQFSVAKDATKLP</sequence>
<keyword evidence="2" id="KW-0812">Transmembrane</keyword>
<evidence type="ECO:0000256" key="2">
    <source>
        <dbReference type="SAM" id="Phobius"/>
    </source>
</evidence>
<name>A0A176WHR6_MARPO</name>
<gene>
    <name evidence="3" type="ORF">AXG93_374s1070</name>
</gene>